<evidence type="ECO:0000256" key="1">
    <source>
        <dbReference type="SAM" id="MobiDB-lite"/>
    </source>
</evidence>
<feature type="domain" description="DUF7305" evidence="2">
    <location>
        <begin position="439"/>
        <end position="562"/>
    </location>
</feature>
<dbReference type="RefSeq" id="WP_234255679.1">
    <property type="nucleotide sequence ID" value="NZ_JABFTV010000020.1"/>
</dbReference>
<evidence type="ECO:0000313" key="4">
    <source>
        <dbReference type="Proteomes" id="UP001320272"/>
    </source>
</evidence>
<sequence length="581" mass="61042">MPGKRHRQQGAALVVVLSLLSMALLLGLSSMSGSLVNERLAGNYRAMAQAQMAAERAASEGWHTLLASTPAPSFDNHDLTSLIATHWSAFNTGLLVENQTACHFVSSVSCSYRYVSSGGRDYIIAMGVVQDEVEGVIATSEKIIIELESEAGSGAVFSSPIVGCEGVQLSGGSTIGSYDSRNGPWNGTSSGFRESETPLVRTLEGDGLISLRGNERIYGSVSSYGGVLLPSGSSRIHGNVSANGDVNLNAGGGEIYGNVSSQGNVRFGNSAKVHGEVKAVNDVVFENDSAFVGEAIYAGGNVRSTRKSNPAEHLSQNNRQNYYPGHDGGAVPVSGESCDNMRFSGRSISEEALRLSEEIPDVNESDGVPRNVQIGPWPYWDWEISEGGLSKLDKSNNSNKWTEHARSQIADGVLAREGYTSVVRVGNLDINQSGSLRVSGNVVLIVEGNFNVGGGGDGIRIDPGSSLTVIVREKTVFGSSVNMLGTNPVNNNGDASFTLLSTYNGSGRAVEFNGGSRVVANVYAPFGDVAIIRGANLHGSVRGKRVEVDGNGLIAYDEALQETGFDGEAGGGSGFAISSWR</sequence>
<feature type="region of interest" description="Disordered" evidence="1">
    <location>
        <begin position="304"/>
        <end position="329"/>
    </location>
</feature>
<protein>
    <submittedName>
        <fullName evidence="3">Polymer-forming cytoskeletal protein</fullName>
    </submittedName>
</protein>
<dbReference type="EMBL" id="JABFTV010000020">
    <property type="protein sequence ID" value="MCE8026977.1"/>
    <property type="molecule type" value="Genomic_DNA"/>
</dbReference>
<keyword evidence="4" id="KW-1185">Reference proteome</keyword>
<evidence type="ECO:0000259" key="2">
    <source>
        <dbReference type="Pfam" id="PF23981"/>
    </source>
</evidence>
<dbReference type="Proteomes" id="UP001320272">
    <property type="component" value="Unassembled WGS sequence"/>
</dbReference>
<dbReference type="Pfam" id="PF23981">
    <property type="entry name" value="DUF7305"/>
    <property type="match status" value="1"/>
</dbReference>
<organism evidence="3 4">
    <name type="scientific">Billgrantia aerodenitrificans</name>
    <dbReference type="NCBI Taxonomy" id="2733483"/>
    <lineage>
        <taxon>Bacteria</taxon>
        <taxon>Pseudomonadati</taxon>
        <taxon>Pseudomonadota</taxon>
        <taxon>Gammaproteobacteria</taxon>
        <taxon>Oceanospirillales</taxon>
        <taxon>Halomonadaceae</taxon>
        <taxon>Billgrantia</taxon>
    </lineage>
</organism>
<comment type="caution">
    <text evidence="3">The sequence shown here is derived from an EMBL/GenBank/DDBJ whole genome shotgun (WGS) entry which is preliminary data.</text>
</comment>
<dbReference type="InterPro" id="IPR055729">
    <property type="entry name" value="DUF7305"/>
</dbReference>
<gene>
    <name evidence="3" type="ORF">HOP59_22885</name>
</gene>
<evidence type="ECO:0000313" key="3">
    <source>
        <dbReference type="EMBL" id="MCE8026977.1"/>
    </source>
</evidence>
<accession>A0ABS9AZD1</accession>
<name>A0ABS9AZD1_9GAMM</name>
<proteinExistence type="predicted"/>
<reference evidence="3 4" key="1">
    <citation type="journal article" date="2021" name="Front. Microbiol.">
        <title>Aerobic Denitrification and Heterotrophic Sulfur Oxidation in the Genus Halomonas Revealed by Six Novel Species Characterizations and Genome-Based Analysis.</title>
        <authorList>
            <person name="Wang L."/>
            <person name="Shao Z."/>
        </authorList>
    </citation>
    <scope>NUCLEOTIDE SEQUENCE [LARGE SCALE GENOMIC DNA]</scope>
    <source>
        <strain evidence="3 4">MCCC 1A11058</strain>
    </source>
</reference>